<dbReference type="STRING" id="407821.A0A087TWX4"/>
<organism evidence="2 3">
    <name type="scientific">Stegodyphus mimosarum</name>
    <name type="common">African social velvet spider</name>
    <dbReference type="NCBI Taxonomy" id="407821"/>
    <lineage>
        <taxon>Eukaryota</taxon>
        <taxon>Metazoa</taxon>
        <taxon>Ecdysozoa</taxon>
        <taxon>Arthropoda</taxon>
        <taxon>Chelicerata</taxon>
        <taxon>Arachnida</taxon>
        <taxon>Araneae</taxon>
        <taxon>Araneomorphae</taxon>
        <taxon>Entelegynae</taxon>
        <taxon>Eresoidea</taxon>
        <taxon>Eresidae</taxon>
        <taxon>Stegodyphus</taxon>
    </lineage>
</organism>
<feature type="non-terminal residue" evidence="2">
    <location>
        <position position="275"/>
    </location>
</feature>
<dbReference type="Pfam" id="PF05721">
    <property type="entry name" value="PhyH"/>
    <property type="match status" value="1"/>
</dbReference>
<reference evidence="2 3" key="1">
    <citation type="submission" date="2013-11" db="EMBL/GenBank/DDBJ databases">
        <title>Genome sequencing of Stegodyphus mimosarum.</title>
        <authorList>
            <person name="Bechsgaard J."/>
        </authorList>
    </citation>
    <scope>NUCLEOTIDE SEQUENCE [LARGE SCALE GENOMIC DNA]</scope>
</reference>
<dbReference type="OrthoDB" id="445007at2759"/>
<dbReference type="InterPro" id="IPR008775">
    <property type="entry name" value="Phytyl_CoA_dOase-like"/>
</dbReference>
<gene>
    <name evidence="2" type="ORF">X975_15266</name>
</gene>
<proteinExistence type="predicted"/>
<dbReference type="OMA" id="YCNWQRI"/>
<dbReference type="Proteomes" id="UP000054359">
    <property type="component" value="Unassembled WGS sequence"/>
</dbReference>
<evidence type="ECO:0000256" key="1">
    <source>
        <dbReference type="ARBA" id="ARBA00001962"/>
    </source>
</evidence>
<comment type="cofactor">
    <cofactor evidence="1">
        <name>Fe cation</name>
        <dbReference type="ChEBI" id="CHEBI:24875"/>
    </cofactor>
</comment>
<dbReference type="SUPFAM" id="SSF51197">
    <property type="entry name" value="Clavaminate synthase-like"/>
    <property type="match status" value="1"/>
</dbReference>
<name>A0A087TWX4_STEMI</name>
<evidence type="ECO:0000313" key="2">
    <source>
        <dbReference type="EMBL" id="KFM69613.1"/>
    </source>
</evidence>
<dbReference type="Gene3D" id="2.60.120.620">
    <property type="entry name" value="q2cbj1_9rhob like domain"/>
    <property type="match status" value="1"/>
</dbReference>
<dbReference type="PANTHER" id="PTHR20883">
    <property type="entry name" value="PHYTANOYL-COA DIOXYGENASE DOMAIN CONTAINING 1"/>
    <property type="match status" value="1"/>
</dbReference>
<dbReference type="AlphaFoldDB" id="A0A087TWX4"/>
<evidence type="ECO:0000313" key="3">
    <source>
        <dbReference type="Proteomes" id="UP000054359"/>
    </source>
</evidence>
<dbReference type="EMBL" id="KK117123">
    <property type="protein sequence ID" value="KFM69613.1"/>
    <property type="molecule type" value="Genomic_DNA"/>
</dbReference>
<dbReference type="PANTHER" id="PTHR20883:SF49">
    <property type="entry name" value="PHYTANOYL-COA DIOXYGENASE"/>
    <property type="match status" value="1"/>
</dbReference>
<sequence length="275" mass="31352">MKIDQNLIDEFDKNGAVCLRGVFEEKWIDTIRKGIEKNLVDPSSYSEFLKGTKGDGYYFDDYCNWKRIPEFYEYVFESPAAAIAGILVQSKTIAFYHEHVLVKEPGADKATPWHHDQSYYPIDGEKACSIWMPVDEVPLETTINFVAGSHKWGWFQPIKFATTLPYKVLNEKTGEKVYNPVPDIEANKDKYNILCWSLKPGDCIVFHMKTLHGAPGNSSLERSRRVLSTRWLGDDAVLAERPWDISPPVVGGLNPGDKVVSSKSNDFPVVWRRED</sequence>
<keyword evidence="3" id="KW-1185">Reference proteome</keyword>
<accession>A0A087TWX4</accession>
<evidence type="ECO:0008006" key="4">
    <source>
        <dbReference type="Google" id="ProtNLM"/>
    </source>
</evidence>
<protein>
    <recommendedName>
        <fullName evidence="4">Phytanoyl-CoA dioxygenase</fullName>
    </recommendedName>
</protein>